<reference evidence="1 2" key="1">
    <citation type="submission" date="2020-02" db="EMBL/GenBank/DDBJ databases">
        <title>The whole genome sequence of CPCC 205119.</title>
        <authorList>
            <person name="Jiang Z."/>
        </authorList>
    </citation>
    <scope>NUCLEOTIDE SEQUENCE [LARGE SCALE GENOMIC DNA]</scope>
    <source>
        <strain evidence="1 2">CPCC 205119</strain>
    </source>
</reference>
<evidence type="ECO:0008006" key="3">
    <source>
        <dbReference type="Google" id="ProtNLM"/>
    </source>
</evidence>
<dbReference type="Proteomes" id="UP000470470">
    <property type="component" value="Unassembled WGS sequence"/>
</dbReference>
<gene>
    <name evidence="1" type="ORF">G1H19_20445</name>
</gene>
<sequence length="454" mass="47792">MDVPLVEHGSLMLLAAQRSAELPNMAIVTRFAEKIPLSDLQDEAARVSASPFGLGRKLRAPKVLGARPRWAMATTPPPVVGPDEPLDEAGLARWMDEQVSVRHDPERGPGWQLAAAHDVRGGTVVTLGMAHLFGHGRDVITTLYGDVPAPELDLEALQLGKPELLAEAKDTLERLRSGVVGLARLGGEIAMLPWGLRPDGELDTLRAPLRAVRDRDPSRGRRSPRRVAAIATVAAADWDGRAAELGGSATSMQVALIANLAREARAARGGPAGRPIRMIVPVDLADRTELPDAAATVGPIQLTSATVVLPGGRASYGSLAGVRAETRRAFGEASAQVARTGRVPIAPGLVDAMKLLPDELTRRVVTSVHGHYDAAASNVGDMPPGILRLGDNTATDAVLMACPMGSDVSIAVARHDGRVQMSIVADPSRLGGGPSLPQRLATELAAWGIPARVW</sequence>
<dbReference type="AlphaFoldDB" id="A0A7K3WJ70"/>
<keyword evidence="2" id="KW-1185">Reference proteome</keyword>
<comment type="caution">
    <text evidence="1">The sequence shown here is derived from an EMBL/GenBank/DDBJ whole genome shotgun (WGS) entry which is preliminary data.</text>
</comment>
<name>A0A7K3WJ70_9ACTN</name>
<proteinExistence type="predicted"/>
<accession>A0A7K3WJ70</accession>
<protein>
    <recommendedName>
        <fullName evidence="3">Diacylglycerol O-acyltransferase</fullName>
    </recommendedName>
</protein>
<organism evidence="1 2">
    <name type="scientific">Goekera deserti</name>
    <dbReference type="NCBI Taxonomy" id="2497753"/>
    <lineage>
        <taxon>Bacteria</taxon>
        <taxon>Bacillati</taxon>
        <taxon>Actinomycetota</taxon>
        <taxon>Actinomycetes</taxon>
        <taxon>Geodermatophilales</taxon>
        <taxon>Geodermatophilaceae</taxon>
        <taxon>Goekera</taxon>
    </lineage>
</organism>
<evidence type="ECO:0000313" key="2">
    <source>
        <dbReference type="Proteomes" id="UP000470470"/>
    </source>
</evidence>
<dbReference type="RefSeq" id="WP_152727754.1">
    <property type="nucleotide sequence ID" value="NZ_JAABOZ010000001.1"/>
</dbReference>
<dbReference type="EMBL" id="JAAGWK010000034">
    <property type="protein sequence ID" value="NEL56342.1"/>
    <property type="molecule type" value="Genomic_DNA"/>
</dbReference>
<evidence type="ECO:0000313" key="1">
    <source>
        <dbReference type="EMBL" id="NEL56342.1"/>
    </source>
</evidence>